<dbReference type="AlphaFoldDB" id="A0A0F5LV15"/>
<evidence type="ECO:0000313" key="4">
    <source>
        <dbReference type="Proteomes" id="UP000184533"/>
    </source>
</evidence>
<dbReference type="Proteomes" id="UP000033608">
    <property type="component" value="Unassembled WGS sequence"/>
</dbReference>
<evidence type="ECO:0000313" key="3">
    <source>
        <dbReference type="Proteomes" id="UP000033608"/>
    </source>
</evidence>
<dbReference type="PATRIC" id="fig|1121477.3.peg.1806"/>
<organism evidence="1 3">
    <name type="scientific">Devosia limi DSM 17137</name>
    <dbReference type="NCBI Taxonomy" id="1121477"/>
    <lineage>
        <taxon>Bacteria</taxon>
        <taxon>Pseudomonadati</taxon>
        <taxon>Pseudomonadota</taxon>
        <taxon>Alphaproteobacteria</taxon>
        <taxon>Hyphomicrobiales</taxon>
        <taxon>Devosiaceae</taxon>
        <taxon>Devosia</taxon>
    </lineage>
</organism>
<gene>
    <name evidence="2" type="ORF">SAMN02745223_03569</name>
    <name evidence="1" type="ORF">VW29_03690</name>
</gene>
<dbReference type="STRING" id="1121477.SAMN02745223_03569"/>
<protein>
    <submittedName>
        <fullName evidence="1">Uncharacterized protein</fullName>
    </submittedName>
</protein>
<keyword evidence="3" id="KW-1185">Reference proteome</keyword>
<name>A0A0F5LV15_9HYPH</name>
<evidence type="ECO:0000313" key="1">
    <source>
        <dbReference type="EMBL" id="KKB86168.1"/>
    </source>
</evidence>
<dbReference type="EMBL" id="FQVC01000014">
    <property type="protein sequence ID" value="SHF80172.1"/>
    <property type="molecule type" value="Genomic_DNA"/>
</dbReference>
<dbReference type="Proteomes" id="UP000184533">
    <property type="component" value="Unassembled WGS sequence"/>
</dbReference>
<accession>A0A0F5LV15</accession>
<dbReference type="EMBL" id="LAJF01000040">
    <property type="protein sequence ID" value="KKB86168.1"/>
    <property type="molecule type" value="Genomic_DNA"/>
</dbReference>
<reference evidence="1 3" key="1">
    <citation type="submission" date="2015-03" db="EMBL/GenBank/DDBJ databases">
        <authorList>
            <person name="Hassan Y.I."/>
            <person name="Lepp D."/>
            <person name="Zhou T."/>
        </authorList>
    </citation>
    <scope>NUCLEOTIDE SEQUENCE [LARGE SCALE GENOMIC DNA]</scope>
    <source>
        <strain evidence="1 3">DSM 17137</strain>
    </source>
</reference>
<reference evidence="2 4" key="2">
    <citation type="submission" date="2016-11" db="EMBL/GenBank/DDBJ databases">
        <authorList>
            <person name="Jaros S."/>
            <person name="Januszkiewicz K."/>
            <person name="Wedrychowicz H."/>
        </authorList>
    </citation>
    <scope>NUCLEOTIDE SEQUENCE [LARGE SCALE GENOMIC DNA]</scope>
    <source>
        <strain evidence="2 4">DSM 17137</strain>
    </source>
</reference>
<evidence type="ECO:0000313" key="2">
    <source>
        <dbReference type="EMBL" id="SHF80172.1"/>
    </source>
</evidence>
<sequence>MMEDGVLTKTIRLSHIFYLMIEHLLNVDPQKLSPQQQQLLPLNLDEALAEQKLARKMSGEALKRALGSSGT</sequence>
<proteinExistence type="predicted"/>